<dbReference type="Gene3D" id="3.40.50.300">
    <property type="entry name" value="P-loop containing nucleotide triphosphate hydrolases"/>
    <property type="match status" value="1"/>
</dbReference>
<dbReference type="RefSeq" id="XP_023669161.1">
    <property type="nucleotide sequence ID" value="XM_023813393.2"/>
</dbReference>
<dbReference type="Ensembl" id="ENSPKIT00000002596.1">
    <property type="protein sequence ID" value="ENSPKIP00000021944.1"/>
    <property type="gene ID" value="ENSPKIG00000006053.1"/>
</dbReference>
<name>A0A3B3RTW5_9TELE</name>
<keyword evidence="4" id="KW-0677">Repeat</keyword>
<evidence type="ECO:0000256" key="6">
    <source>
        <dbReference type="ARBA" id="ARBA00022840"/>
    </source>
</evidence>
<dbReference type="Gene3D" id="3.80.10.10">
    <property type="entry name" value="Ribonuclease Inhibitor"/>
    <property type="match status" value="1"/>
</dbReference>
<accession>A0A3B3RTW5</accession>
<reference evidence="8" key="1">
    <citation type="submission" date="2025-08" db="UniProtKB">
        <authorList>
            <consortium name="Ensembl"/>
        </authorList>
    </citation>
    <scope>IDENTIFICATION</scope>
</reference>
<dbReference type="PANTHER" id="PTHR45690:SF19">
    <property type="entry name" value="NACHT, LRR AND PYD DOMAINS-CONTAINING PROTEIN 3"/>
    <property type="match status" value="1"/>
</dbReference>
<dbReference type="Pfam" id="PF05729">
    <property type="entry name" value="NACHT"/>
    <property type="match status" value="1"/>
</dbReference>
<keyword evidence="5" id="KW-0547">Nucleotide-binding</keyword>
<protein>
    <submittedName>
        <fullName evidence="8">Si:ch73-233m11.2</fullName>
    </submittedName>
</protein>
<evidence type="ECO:0000256" key="5">
    <source>
        <dbReference type="ARBA" id="ARBA00022741"/>
    </source>
</evidence>
<reference evidence="8" key="2">
    <citation type="submission" date="2025-09" db="UniProtKB">
        <authorList>
            <consortium name="Ensembl"/>
        </authorList>
    </citation>
    <scope>IDENTIFICATION</scope>
</reference>
<proteinExistence type="inferred from homology"/>
<evidence type="ECO:0000313" key="8">
    <source>
        <dbReference type="Ensembl" id="ENSPKIP00000021944.1"/>
    </source>
</evidence>
<keyword evidence="3" id="KW-0963">Cytoplasm</keyword>
<dbReference type="GO" id="GO:0005829">
    <property type="term" value="C:cytosol"/>
    <property type="evidence" value="ECO:0007669"/>
    <property type="project" value="UniProtKB-SubCell"/>
</dbReference>
<dbReference type="PANTHER" id="PTHR45690">
    <property type="entry name" value="NACHT, LRR AND PYD DOMAINS-CONTAINING PROTEIN 12"/>
    <property type="match status" value="1"/>
</dbReference>
<keyword evidence="6" id="KW-0067">ATP-binding</keyword>
<evidence type="ECO:0000256" key="3">
    <source>
        <dbReference type="ARBA" id="ARBA00022490"/>
    </source>
</evidence>
<evidence type="ECO:0000256" key="2">
    <source>
        <dbReference type="ARBA" id="ARBA00008665"/>
    </source>
</evidence>
<feature type="domain" description="NACHT" evidence="7">
    <location>
        <begin position="91"/>
        <end position="229"/>
    </location>
</feature>
<evidence type="ECO:0000256" key="1">
    <source>
        <dbReference type="ARBA" id="ARBA00004496"/>
    </source>
</evidence>
<dbReference type="AlphaFoldDB" id="A0A3B3RTW5"/>
<dbReference type="SMART" id="SM00368">
    <property type="entry name" value="LRR_RI"/>
    <property type="match status" value="11"/>
</dbReference>
<dbReference type="SUPFAM" id="SSF52047">
    <property type="entry name" value="RNI-like"/>
    <property type="match status" value="2"/>
</dbReference>
<dbReference type="InterPro" id="IPR050637">
    <property type="entry name" value="NLRP_innate_immun_reg"/>
</dbReference>
<dbReference type="GO" id="GO:0005524">
    <property type="term" value="F:ATP binding"/>
    <property type="evidence" value="ECO:0007669"/>
    <property type="project" value="UniProtKB-KW"/>
</dbReference>
<dbReference type="KEGG" id="pki:111844695"/>
<dbReference type="InterPro" id="IPR027417">
    <property type="entry name" value="P-loop_NTPase"/>
</dbReference>
<evidence type="ECO:0000256" key="4">
    <source>
        <dbReference type="ARBA" id="ARBA00022737"/>
    </source>
</evidence>
<dbReference type="SUPFAM" id="SSF52540">
    <property type="entry name" value="P-loop containing nucleoside triphosphate hydrolases"/>
    <property type="match status" value="1"/>
</dbReference>
<dbReference type="InterPro" id="IPR007111">
    <property type="entry name" value="NACHT_NTPase"/>
</dbReference>
<dbReference type="Proteomes" id="UP000261540">
    <property type="component" value="Unplaced"/>
</dbReference>
<sequence>MSTTREEAPSPPRPDSNLNALHKEVMMTYCFESRHQSALCGQSPEEVVLTNQYIPLSIAENMEMEGDGTRSPNTLEDTLRTVLLRNRDQARVVMMLGPAGVGKTTTMQKMLLDWAGREELEEFDFIFPFAFRDLTLLEQEMSLEDFILVQHGHFTSESLAVILQSPQSLLFMFDGLEQYQYRLESTSHSALCTKPNQSAPVSVLITSLVQGELLKGASILITARSTASLSFLSDIECNHVQILGFSPPQRKAYFDQVFTDPKNAEQAFQYTEQKMGFYGLCGNPVFCWIMCFLLKETLETGDDLPETLTQVYVQTSASIFRAHNLEEGRARDLVLGLGKMATYSLGNSQLLSQKDLADSGLQQFLMSPLLSAFLFLYGDPASDNCMFSFISPIVQEFLIALLYYLDITWSGGESVEVLLGKLEGSVKFLDVFLSGLSDAAQRKPLEGIVGEFSKDRTEGLREWLKNTTVQSLQFLSYKRPLSYYRLLHQSQNPALVKEISDSQAAGLGRYYSELSAWDSAALNYVVMCCGGRDELHLHSSLNITGEMTLHLIPAFRLSRKLALLQCTLSTASYVHLASVIHKGRTVELDLSYNRAMGDSGAKALFEGLRDCSLQILRLPVCGLRAACCEDLASVLALPSTQLHVLDLRSNELQDEGLIQLCRGLRSPHCKLQELRLQDSGLTHLSMEVLSQAISDDSSTLATLVLDGNEVSDLGMDWLTRALRSSKTSLQHLSAFDCNLTDACCEGLAVALLSEGCSLTELDLSLNDLGDSGVLQLCEPLKFQGCSLEKLRLVNCQLSEATFRELGAVLRSGNSRLTALDVGLNKVGNTGAKYLWQALADNHCQLEHLDMEMINLTDGSLEDISAALKANTSLKTLVLKNNILTDASVPSLVQLINDSRTIQKINLQYNDFTEDVFEIFETCGRVKY</sequence>
<evidence type="ECO:0000259" key="7">
    <source>
        <dbReference type="PROSITE" id="PS50837"/>
    </source>
</evidence>
<dbReference type="InterPro" id="IPR001611">
    <property type="entry name" value="Leu-rich_rpt"/>
</dbReference>
<dbReference type="GeneTree" id="ENSGT01150000287004"/>
<organism evidence="8 9">
    <name type="scientific">Paramormyrops kingsleyae</name>
    <dbReference type="NCBI Taxonomy" id="1676925"/>
    <lineage>
        <taxon>Eukaryota</taxon>
        <taxon>Metazoa</taxon>
        <taxon>Chordata</taxon>
        <taxon>Craniata</taxon>
        <taxon>Vertebrata</taxon>
        <taxon>Euteleostomi</taxon>
        <taxon>Actinopterygii</taxon>
        <taxon>Neopterygii</taxon>
        <taxon>Teleostei</taxon>
        <taxon>Osteoglossocephala</taxon>
        <taxon>Osteoglossomorpha</taxon>
        <taxon>Osteoglossiformes</taxon>
        <taxon>Mormyridae</taxon>
        <taxon>Paramormyrops</taxon>
    </lineage>
</organism>
<dbReference type="InterPro" id="IPR032675">
    <property type="entry name" value="LRR_dom_sf"/>
</dbReference>
<evidence type="ECO:0000313" key="9">
    <source>
        <dbReference type="Proteomes" id="UP000261540"/>
    </source>
</evidence>
<dbReference type="GeneID" id="111844695"/>
<keyword evidence="9" id="KW-1185">Reference proteome</keyword>
<dbReference type="OrthoDB" id="120976at2759"/>
<comment type="similarity">
    <text evidence="2">Belongs to the NLRP family.</text>
</comment>
<comment type="subcellular location">
    <subcellularLocation>
        <location evidence="1">Cytoplasm</location>
    </subcellularLocation>
</comment>
<dbReference type="PROSITE" id="PS50837">
    <property type="entry name" value="NACHT"/>
    <property type="match status" value="1"/>
</dbReference>
<dbReference type="Pfam" id="PF13516">
    <property type="entry name" value="LRR_6"/>
    <property type="match status" value="4"/>
</dbReference>